<gene>
    <name evidence="2" type="ORF">LMG27198_15010</name>
</gene>
<sequence length="84" mass="9486">MTEVTNELIYEVLKAMQARLGNIEESMREARGEVRALRSAISAIDNRMGAFHMDLANLYEASGAMEGRMSRIERRLEIIDTPNA</sequence>
<dbReference type="SUPFAM" id="SSF57997">
    <property type="entry name" value="Tropomyosin"/>
    <property type="match status" value="1"/>
</dbReference>
<protein>
    <submittedName>
        <fullName evidence="2">Uncharacterized protein</fullName>
    </submittedName>
</protein>
<feature type="coiled-coil region" evidence="1">
    <location>
        <begin position="13"/>
        <end position="47"/>
    </location>
</feature>
<evidence type="ECO:0000256" key="1">
    <source>
        <dbReference type="SAM" id="Coils"/>
    </source>
</evidence>
<keyword evidence="3" id="KW-1185">Reference proteome</keyword>
<name>A0A9W6GT94_9HYPH</name>
<accession>A0A9W6GT94</accession>
<reference evidence="2" key="1">
    <citation type="journal article" date="2023" name="Int. J. Syst. Evol. Microbiol.">
        <title>Methylocystis iwaonis sp. nov., a type II methane-oxidizing bacterium from surface soil of a rice paddy field in Japan, and emended description of the genus Methylocystis (ex Whittenbury et al. 1970) Bowman et al. 1993.</title>
        <authorList>
            <person name="Kaise H."/>
            <person name="Sawadogo J.B."/>
            <person name="Alam M.S."/>
            <person name="Ueno C."/>
            <person name="Dianou D."/>
            <person name="Shinjo R."/>
            <person name="Asakawa S."/>
        </authorList>
    </citation>
    <scope>NUCLEOTIDE SEQUENCE</scope>
    <source>
        <strain evidence="2">LMG27198</strain>
    </source>
</reference>
<dbReference type="EMBL" id="BSEC01000001">
    <property type="protein sequence ID" value="GLI92509.1"/>
    <property type="molecule type" value="Genomic_DNA"/>
</dbReference>
<dbReference type="Proteomes" id="UP001144323">
    <property type="component" value="Unassembled WGS sequence"/>
</dbReference>
<evidence type="ECO:0000313" key="3">
    <source>
        <dbReference type="Proteomes" id="UP001144323"/>
    </source>
</evidence>
<dbReference type="AlphaFoldDB" id="A0A9W6GT94"/>
<dbReference type="RefSeq" id="WP_281801766.1">
    <property type="nucleotide sequence ID" value="NZ_BSEC01000001.1"/>
</dbReference>
<dbReference type="Gene3D" id="1.20.5.340">
    <property type="match status" value="1"/>
</dbReference>
<keyword evidence="1" id="KW-0175">Coiled coil</keyword>
<evidence type="ECO:0000313" key="2">
    <source>
        <dbReference type="EMBL" id="GLI92509.1"/>
    </source>
</evidence>
<comment type="caution">
    <text evidence="2">The sequence shown here is derived from an EMBL/GenBank/DDBJ whole genome shotgun (WGS) entry which is preliminary data.</text>
</comment>
<organism evidence="2 3">
    <name type="scientific">Methylocystis echinoides</name>
    <dbReference type="NCBI Taxonomy" id="29468"/>
    <lineage>
        <taxon>Bacteria</taxon>
        <taxon>Pseudomonadati</taxon>
        <taxon>Pseudomonadota</taxon>
        <taxon>Alphaproteobacteria</taxon>
        <taxon>Hyphomicrobiales</taxon>
        <taxon>Methylocystaceae</taxon>
        <taxon>Methylocystis</taxon>
    </lineage>
</organism>
<proteinExistence type="predicted"/>